<sequence>MEYIVGLISFLIGIAAGYFAAYGKEKGKNRALKEDIENLEEQKQQVQVKYTKEIEELKKNNVLDVELRKHKYGEKKNQFAKLFTLLDEFHAKSNEIFLERFGPIHSKFMENYLVDDESTQNEAIAEFNQGMMALFGELHQEHLKLTTETNSIRLISSSVLDGLLDQLTANVGEATNTAQEMLRMMASPEFWADQTILSPLQARAEEQGREIVSIRDNIRKQMKVELDQI</sequence>
<evidence type="ECO:0000256" key="1">
    <source>
        <dbReference type="SAM" id="Coils"/>
    </source>
</evidence>
<keyword evidence="2" id="KW-0472">Membrane</keyword>
<feature type="transmembrane region" description="Helical" evidence="2">
    <location>
        <begin position="6"/>
        <end position="23"/>
    </location>
</feature>
<dbReference type="AlphaFoldDB" id="A0A5B7YG14"/>
<gene>
    <name evidence="3" type="ORF">FBQ74_12475</name>
</gene>
<dbReference type="Proteomes" id="UP000304912">
    <property type="component" value="Chromosome"/>
</dbReference>
<dbReference type="OrthoDB" id="5877456at2"/>
<keyword evidence="2" id="KW-0812">Transmembrane</keyword>
<dbReference type="EMBL" id="CP039852">
    <property type="protein sequence ID" value="QCZ94233.1"/>
    <property type="molecule type" value="Genomic_DNA"/>
</dbReference>
<evidence type="ECO:0000313" key="4">
    <source>
        <dbReference type="Proteomes" id="UP000304912"/>
    </source>
</evidence>
<name>A0A5B7YG14_9ALTE</name>
<dbReference type="RefSeq" id="WP_139756974.1">
    <property type="nucleotide sequence ID" value="NZ_CP039852.1"/>
</dbReference>
<evidence type="ECO:0000313" key="3">
    <source>
        <dbReference type="EMBL" id="QCZ94233.1"/>
    </source>
</evidence>
<proteinExistence type="predicted"/>
<reference evidence="3 4" key="1">
    <citation type="submission" date="2019-04" db="EMBL/GenBank/DDBJ databases">
        <title>Salinimonas iocasae sp. nov., a halophilic bacterium isolated from the outer tube casing of tubeworms in Okinawa Trough.</title>
        <authorList>
            <person name="Zhang H."/>
            <person name="Wang H."/>
            <person name="Li C."/>
        </authorList>
    </citation>
    <scope>NUCLEOTIDE SEQUENCE [LARGE SCALE GENOMIC DNA]</scope>
    <source>
        <strain evidence="3 4">KX18D6</strain>
    </source>
</reference>
<feature type="coiled-coil region" evidence="1">
    <location>
        <begin position="22"/>
        <end position="60"/>
    </location>
</feature>
<dbReference type="KEGG" id="salk:FBQ74_12475"/>
<keyword evidence="1" id="KW-0175">Coiled coil</keyword>
<protein>
    <submittedName>
        <fullName evidence="3">Uncharacterized protein</fullName>
    </submittedName>
</protein>
<keyword evidence="4" id="KW-1185">Reference proteome</keyword>
<organism evidence="3 4">
    <name type="scientific">Salinimonas iocasae</name>
    <dbReference type="NCBI Taxonomy" id="2572577"/>
    <lineage>
        <taxon>Bacteria</taxon>
        <taxon>Pseudomonadati</taxon>
        <taxon>Pseudomonadota</taxon>
        <taxon>Gammaproteobacteria</taxon>
        <taxon>Alteromonadales</taxon>
        <taxon>Alteromonadaceae</taxon>
        <taxon>Alteromonas/Salinimonas group</taxon>
        <taxon>Salinimonas</taxon>
    </lineage>
</organism>
<accession>A0A5B7YG14</accession>
<keyword evidence="2" id="KW-1133">Transmembrane helix</keyword>
<evidence type="ECO:0000256" key="2">
    <source>
        <dbReference type="SAM" id="Phobius"/>
    </source>
</evidence>